<evidence type="ECO:0000256" key="1">
    <source>
        <dbReference type="ARBA" id="ARBA00011900"/>
    </source>
</evidence>
<keyword evidence="2 7" id="KW-0489">Methyltransferase</keyword>
<dbReference type="PANTHER" id="PTHR33841">
    <property type="entry name" value="DNA METHYLTRANSFERASE YEEA-RELATED"/>
    <property type="match status" value="1"/>
</dbReference>
<dbReference type="GO" id="GO:0003676">
    <property type="term" value="F:nucleic acid binding"/>
    <property type="evidence" value="ECO:0007669"/>
    <property type="project" value="InterPro"/>
</dbReference>
<dbReference type="Gene3D" id="3.40.50.150">
    <property type="entry name" value="Vaccinia Virus protein VP39"/>
    <property type="match status" value="1"/>
</dbReference>
<dbReference type="GO" id="GO:0006304">
    <property type="term" value="P:DNA modification"/>
    <property type="evidence" value="ECO:0007669"/>
    <property type="project" value="InterPro"/>
</dbReference>
<dbReference type="GO" id="GO:0009007">
    <property type="term" value="F:site-specific DNA-methyltransferase (adenine-specific) activity"/>
    <property type="evidence" value="ECO:0007669"/>
    <property type="project" value="UniProtKB-EC"/>
</dbReference>
<reference evidence="7 8" key="1">
    <citation type="submission" date="2020-07" db="EMBL/GenBank/DDBJ databases">
        <authorList>
            <person name="Maaloum M."/>
        </authorList>
    </citation>
    <scope>NUCLEOTIDE SEQUENCE [LARGE SCALE GENOMIC DNA]</scope>
    <source>
        <strain evidence="7 8">GCS-AN-3</strain>
    </source>
</reference>
<accession>A0A853IK80</accession>
<comment type="catalytic activity">
    <reaction evidence="5">
        <text>a 2'-deoxyadenosine in DNA + S-adenosyl-L-methionine = an N(6)-methyl-2'-deoxyadenosine in DNA + S-adenosyl-L-homocysteine + H(+)</text>
        <dbReference type="Rhea" id="RHEA:15197"/>
        <dbReference type="Rhea" id="RHEA-COMP:12418"/>
        <dbReference type="Rhea" id="RHEA-COMP:12419"/>
        <dbReference type="ChEBI" id="CHEBI:15378"/>
        <dbReference type="ChEBI" id="CHEBI:57856"/>
        <dbReference type="ChEBI" id="CHEBI:59789"/>
        <dbReference type="ChEBI" id="CHEBI:90615"/>
        <dbReference type="ChEBI" id="CHEBI:90616"/>
        <dbReference type="EC" id="2.1.1.72"/>
    </reaction>
</comment>
<gene>
    <name evidence="7" type="ORF">H0I39_01445</name>
</gene>
<dbReference type="Pfam" id="PF07669">
    <property type="entry name" value="Eco57I"/>
    <property type="match status" value="1"/>
</dbReference>
<dbReference type="PROSITE" id="PS00092">
    <property type="entry name" value="N6_MTASE"/>
    <property type="match status" value="1"/>
</dbReference>
<keyword evidence="4" id="KW-0949">S-adenosyl-L-methionine</keyword>
<dbReference type="EC" id="2.1.1.72" evidence="1"/>
<dbReference type="GO" id="GO:0032259">
    <property type="term" value="P:methylation"/>
    <property type="evidence" value="ECO:0007669"/>
    <property type="project" value="UniProtKB-KW"/>
</dbReference>
<evidence type="ECO:0000256" key="2">
    <source>
        <dbReference type="ARBA" id="ARBA00022603"/>
    </source>
</evidence>
<protein>
    <recommendedName>
        <fullName evidence="1">site-specific DNA-methyltransferase (adenine-specific)</fullName>
        <ecNumber evidence="1">2.1.1.72</ecNumber>
    </recommendedName>
</protein>
<dbReference type="Proteomes" id="UP000589716">
    <property type="component" value="Unassembled WGS sequence"/>
</dbReference>
<dbReference type="EMBL" id="JACCKX010000001">
    <property type="protein sequence ID" value="NZA00776.1"/>
    <property type="molecule type" value="Genomic_DNA"/>
</dbReference>
<evidence type="ECO:0000256" key="3">
    <source>
        <dbReference type="ARBA" id="ARBA00022679"/>
    </source>
</evidence>
<comment type="caution">
    <text evidence="7">The sequence shown here is derived from an EMBL/GenBank/DDBJ whole genome shotgun (WGS) entry which is preliminary data.</text>
</comment>
<dbReference type="AlphaFoldDB" id="A0A853IK80"/>
<evidence type="ECO:0000256" key="5">
    <source>
        <dbReference type="ARBA" id="ARBA00047942"/>
    </source>
</evidence>
<dbReference type="InterPro" id="IPR002052">
    <property type="entry name" value="DNA_methylase_N6_adenine_CS"/>
</dbReference>
<dbReference type="RefSeq" id="WP_180549318.1">
    <property type="nucleotide sequence ID" value="NZ_JACCKX010000001.1"/>
</dbReference>
<dbReference type="InterPro" id="IPR029063">
    <property type="entry name" value="SAM-dependent_MTases_sf"/>
</dbReference>
<dbReference type="InterPro" id="IPR050953">
    <property type="entry name" value="N4_N6_ade-DNA_methylase"/>
</dbReference>
<evidence type="ECO:0000313" key="7">
    <source>
        <dbReference type="EMBL" id="NZA00776.1"/>
    </source>
</evidence>
<keyword evidence="3" id="KW-0808">Transferase</keyword>
<organism evidence="7 8">
    <name type="scientific">Ottowia beijingensis</name>
    <dbReference type="NCBI Taxonomy" id="1207057"/>
    <lineage>
        <taxon>Bacteria</taxon>
        <taxon>Pseudomonadati</taxon>
        <taxon>Pseudomonadota</taxon>
        <taxon>Betaproteobacteria</taxon>
        <taxon>Burkholderiales</taxon>
        <taxon>Comamonadaceae</taxon>
        <taxon>Ottowia</taxon>
    </lineage>
</organism>
<dbReference type="PANTHER" id="PTHR33841:SF1">
    <property type="entry name" value="DNA METHYLTRANSFERASE A"/>
    <property type="match status" value="1"/>
</dbReference>
<evidence type="ECO:0000313" key="8">
    <source>
        <dbReference type="Proteomes" id="UP000589716"/>
    </source>
</evidence>
<evidence type="ECO:0000259" key="6">
    <source>
        <dbReference type="Pfam" id="PF07669"/>
    </source>
</evidence>
<dbReference type="SUPFAM" id="SSF53335">
    <property type="entry name" value="S-adenosyl-L-methionine-dependent methyltransferases"/>
    <property type="match status" value="1"/>
</dbReference>
<proteinExistence type="predicted"/>
<feature type="domain" description="Type II methyltransferase M.TaqI-like" evidence="6">
    <location>
        <begin position="331"/>
        <end position="574"/>
    </location>
</feature>
<dbReference type="InterPro" id="IPR011639">
    <property type="entry name" value="MethylTrfase_TaqI-like_dom"/>
</dbReference>
<evidence type="ECO:0000256" key="4">
    <source>
        <dbReference type="ARBA" id="ARBA00022691"/>
    </source>
</evidence>
<keyword evidence="8" id="KW-1185">Reference proteome</keyword>
<name>A0A853IK80_9BURK</name>
<sequence>MSQVQQAAGKGQFHSFYRRFLRRLFHDGLGQPQPRDAGLNQLIGANIPYLNGGLFDVHELEAHQDIDVPDEAFEKLFAFFDAWDWHLDDRPLTSGKEINPDVLGYIFEKYINQKQMGAYYTKEDITEYISKNTVIPHLLEKARERCRVAFEGDSSVWKLLQAEPDRYIYPAMKTEGALPTETERELADRRQRCQDLRHKLVQGEIQSADDLITLNLDIRQFMQDVIDTTTGPELLRAVWQAIVGRVPEKSNEKFRHGITILDPTCGSGAFLFAALGVLEPLYAACLDRMAGFVEDAQKLGRAAEPDFVKVLDEVKKHPSPDYYIYKSIILHNLFGVDIMAEAVEICKLRLFLKLVSQVDKGQQLEPLPDIDFNIRAGNTLVGYATEAQFDASGDLASDQQRKSDIKADIADLADLFTRFREQQTVQGGKVTAQDKRTLRDKLKGLSVELDRYLAHDYGINPSNAKAFADWRASHQPFHWFAEFYGVMREGGFDVVIGNPPYVAKRRVTGYTVKGYATEDCTDIYAWCLERVIAIAHPKAHTGMIVPLSLSFSGDFDVLRKLLYNRYRTNWFSHFARIPAALFAADVRVRNTIHIGKLGSGTQSAQYTSRLHRWFEEARPHLFATLSYASFMPELWKHRIPKLNTQALIAAFEQLLAPGHHTVERHLNPGATPHRLHFKKTAYNWLSFTHEEAPCFDARGQRVPQTKYGDISFASAEECDLAFHLLNGKLQFSFWIAIGDDFDVTKWMFADLPLHPAKLSAAQRQRLQELTPSLKAAVEDAVQYKLNAGKRVGNYNLAKCRPVTDQADHIYAQAFGLTPVWDDIELLYAQTVKTDFEDGADDEA</sequence>